<comment type="caution">
    <text evidence="1">The sequence shown here is derived from an EMBL/GenBank/DDBJ whole genome shotgun (WGS) entry which is preliminary data.</text>
</comment>
<gene>
    <name evidence="1" type="ORF">Kpho01_60360</name>
</gene>
<reference evidence="1" key="1">
    <citation type="submission" date="2023-02" db="EMBL/GenBank/DDBJ databases">
        <title>Kitasatospora phosalacinea NBRC 14362.</title>
        <authorList>
            <person name="Ichikawa N."/>
            <person name="Sato H."/>
            <person name="Tonouchi N."/>
        </authorList>
    </citation>
    <scope>NUCLEOTIDE SEQUENCE</scope>
    <source>
        <strain evidence="1">NBRC 14362</strain>
    </source>
</reference>
<accession>A0A9W6PKL4</accession>
<dbReference type="OrthoDB" id="9841611at2"/>
<name>A0A9W6PKL4_9ACTN</name>
<dbReference type="RefSeq" id="WP_033252445.1">
    <property type="nucleotide sequence ID" value="NZ_BSRX01000046.1"/>
</dbReference>
<organism evidence="1 2">
    <name type="scientific">Kitasatospora phosalacinea</name>
    <dbReference type="NCBI Taxonomy" id="2065"/>
    <lineage>
        <taxon>Bacteria</taxon>
        <taxon>Bacillati</taxon>
        <taxon>Actinomycetota</taxon>
        <taxon>Actinomycetes</taxon>
        <taxon>Kitasatosporales</taxon>
        <taxon>Streptomycetaceae</taxon>
        <taxon>Kitasatospora</taxon>
    </lineage>
</organism>
<proteinExistence type="predicted"/>
<dbReference type="Proteomes" id="UP001165143">
    <property type="component" value="Unassembled WGS sequence"/>
</dbReference>
<evidence type="ECO:0000313" key="1">
    <source>
        <dbReference type="EMBL" id="GLW58025.1"/>
    </source>
</evidence>
<dbReference type="AlphaFoldDB" id="A0A9W6PKL4"/>
<evidence type="ECO:0000313" key="2">
    <source>
        <dbReference type="Proteomes" id="UP001165143"/>
    </source>
</evidence>
<protein>
    <submittedName>
        <fullName evidence="1">Uncharacterized protein</fullName>
    </submittedName>
</protein>
<sequence length="136" mass="14165">MPFTRTIESALTDPLPEGEAPIAGRAAYQALRERGLPFVPVHTGGGCFALSLALPNGEVLVADDGQIAHDAADHGAWLACFYAAPSSPYDADEDDVTEVYLGDGTLSFADDCTALADALARWAAARHADTGFVLAS</sequence>
<dbReference type="EMBL" id="BSRX01000046">
    <property type="protein sequence ID" value="GLW58025.1"/>
    <property type="molecule type" value="Genomic_DNA"/>
</dbReference>